<dbReference type="PANTHER" id="PTHR13083:SF3">
    <property type="entry name" value="WD REPEAT-CONTAINING PROTEIN 91"/>
    <property type="match status" value="1"/>
</dbReference>
<organism evidence="7">
    <name type="scientific">Ceratitis capitata</name>
    <name type="common">Mediterranean fruit fly</name>
    <name type="synonym">Tephritis capitata</name>
    <dbReference type="NCBI Taxonomy" id="7213"/>
    <lineage>
        <taxon>Eukaryota</taxon>
        <taxon>Metazoa</taxon>
        <taxon>Ecdysozoa</taxon>
        <taxon>Arthropoda</taxon>
        <taxon>Hexapoda</taxon>
        <taxon>Insecta</taxon>
        <taxon>Pterygota</taxon>
        <taxon>Neoptera</taxon>
        <taxon>Endopterygota</taxon>
        <taxon>Diptera</taxon>
        <taxon>Brachycera</taxon>
        <taxon>Muscomorpha</taxon>
        <taxon>Tephritoidea</taxon>
        <taxon>Tephritidae</taxon>
        <taxon>Ceratitis</taxon>
        <taxon>Ceratitis</taxon>
    </lineage>
</organism>
<dbReference type="InterPro" id="IPR056327">
    <property type="entry name" value="ARMC9_CTLH-like_dom"/>
</dbReference>
<feature type="domain" description="ARMC9 CTLH-like" evidence="6">
    <location>
        <begin position="71"/>
        <end position="190"/>
    </location>
</feature>
<feature type="non-terminal residue" evidence="7">
    <location>
        <position position="1"/>
    </location>
</feature>
<reference evidence="7" key="2">
    <citation type="journal article" date="2014" name="BMC Genomics">
        <title>A genomic perspective to assessing quality of mass-reared SIT flies used in Mediterranean fruit fly (Ceratitis capitata) eradication in California.</title>
        <authorList>
            <person name="Calla B."/>
            <person name="Hall B."/>
            <person name="Hou S."/>
            <person name="Geib S.M."/>
        </authorList>
    </citation>
    <scope>NUCLEOTIDE SEQUENCE</scope>
</reference>
<comment type="similarity">
    <text evidence="3">Belongs to the WD repeat WDR91 family.</text>
</comment>
<protein>
    <submittedName>
        <fullName evidence="7">WD repeat-containing protein 91</fullName>
    </submittedName>
</protein>
<reference evidence="7" key="1">
    <citation type="submission" date="2013-07" db="EMBL/GenBank/DDBJ databases">
        <authorList>
            <person name="Geib S."/>
        </authorList>
    </citation>
    <scope>NUCLEOTIDE SEQUENCE</scope>
</reference>
<evidence type="ECO:0000259" key="6">
    <source>
        <dbReference type="Pfam" id="PF23138"/>
    </source>
</evidence>
<evidence type="ECO:0000313" key="7">
    <source>
        <dbReference type="EMBL" id="JAC00811.1"/>
    </source>
</evidence>
<dbReference type="EMBL" id="GAMC01005745">
    <property type="protein sequence ID" value="JAC00811.1"/>
    <property type="molecule type" value="mRNA"/>
</dbReference>
<name>W8BHQ3_CERCA</name>
<feature type="region of interest" description="Disordered" evidence="5">
    <location>
        <begin position="302"/>
        <end position="340"/>
    </location>
</feature>
<accession>W8BHQ3</accession>
<dbReference type="GO" id="GO:0141039">
    <property type="term" value="F:phosphatidylinositol 3-kinase inhibitor activity"/>
    <property type="evidence" value="ECO:0007669"/>
    <property type="project" value="InterPro"/>
</dbReference>
<evidence type="ECO:0000256" key="3">
    <source>
        <dbReference type="ARBA" id="ARBA00006128"/>
    </source>
</evidence>
<dbReference type="GO" id="GO:0031901">
    <property type="term" value="C:early endosome membrane"/>
    <property type="evidence" value="ECO:0007669"/>
    <property type="project" value="TreeGrafter"/>
</dbReference>
<dbReference type="GO" id="GO:0031902">
    <property type="term" value="C:late endosome membrane"/>
    <property type="evidence" value="ECO:0007669"/>
    <property type="project" value="TreeGrafter"/>
</dbReference>
<feature type="compositionally biased region" description="Polar residues" evidence="5">
    <location>
        <begin position="222"/>
        <end position="244"/>
    </location>
</feature>
<gene>
    <name evidence="7" type="primary">WDR91</name>
</gene>
<dbReference type="Pfam" id="PF23138">
    <property type="entry name" value="CTLH_Armc9"/>
    <property type="match status" value="1"/>
</dbReference>
<comment type="subcellular location">
    <subcellularLocation>
        <location evidence="1">Early endosome</location>
    </subcellularLocation>
    <subcellularLocation>
        <location evidence="2">Late endosome</location>
    </subcellularLocation>
</comment>
<keyword evidence="4" id="KW-0967">Endosome</keyword>
<evidence type="ECO:0000256" key="1">
    <source>
        <dbReference type="ARBA" id="ARBA00004412"/>
    </source>
</evidence>
<dbReference type="GO" id="GO:0051898">
    <property type="term" value="P:negative regulation of phosphatidylinositol 3-kinase/protein kinase B signal transduction"/>
    <property type="evidence" value="ECO:0007669"/>
    <property type="project" value="InterPro"/>
</dbReference>
<evidence type="ECO:0000256" key="5">
    <source>
        <dbReference type="SAM" id="MobiDB-lite"/>
    </source>
</evidence>
<dbReference type="OrthoDB" id="193023at2759"/>
<dbReference type="GO" id="GO:0045022">
    <property type="term" value="P:early endosome to late endosome transport"/>
    <property type="evidence" value="ECO:0007669"/>
    <property type="project" value="InterPro"/>
</dbReference>
<evidence type="ECO:0000256" key="2">
    <source>
        <dbReference type="ARBA" id="ARBA00004603"/>
    </source>
</evidence>
<dbReference type="InterPro" id="IPR039724">
    <property type="entry name" value="WDR91"/>
</dbReference>
<dbReference type="PANTHER" id="PTHR13083">
    <property type="entry name" value="WD REPEAT-CONTAINING PROTEIN 91"/>
    <property type="match status" value="1"/>
</dbReference>
<proteinExistence type="evidence at transcript level"/>
<sequence>LFSPSSFMIFSKQSKQISLYINMAQVSFLDNLLKEYLVFRGFSSTIKTLDQEQRNEKDQSFRAEKLLENFNQSIQNHDLTALRGLWTHLDSNLFSKLEHTYATAVKKLENSLLKFYLVTAYSNNRLDKITEFFAKLAVELQQQSEWKDWFYFPFCKNAEESPTFALYFSKQWQDTLQLSLRNFLTTIYQCLPQPTFVRAEYEAAHIRRLQEENALLKTRLQQMQQQITTSGSNQNLNNASSDSSGTRRRTFYRPQQSLNDILPFDVSPPGHVVDDFSVISSEVNNVSQASDAQARGLRMLIRNIGSGGSPDTGGRKDMGGSGNADKVSKRRSGSVGRNWI</sequence>
<dbReference type="AlphaFoldDB" id="W8BHQ3"/>
<feature type="region of interest" description="Disordered" evidence="5">
    <location>
        <begin position="222"/>
        <end position="248"/>
    </location>
</feature>
<evidence type="ECO:0000256" key="4">
    <source>
        <dbReference type="ARBA" id="ARBA00022753"/>
    </source>
</evidence>